<dbReference type="InterPro" id="IPR018060">
    <property type="entry name" value="HTH_AraC"/>
</dbReference>
<dbReference type="PANTHER" id="PTHR43280:SF2">
    <property type="entry name" value="HTH-TYPE TRANSCRIPTIONAL REGULATOR EXSA"/>
    <property type="match status" value="1"/>
</dbReference>
<reference evidence="6" key="1">
    <citation type="journal article" date="2019" name="Int. J. Syst. Evol. Microbiol.">
        <title>The Global Catalogue of Microorganisms (GCM) 10K type strain sequencing project: providing services to taxonomists for standard genome sequencing and annotation.</title>
        <authorList>
            <consortium name="The Broad Institute Genomics Platform"/>
            <consortium name="The Broad Institute Genome Sequencing Center for Infectious Disease"/>
            <person name="Wu L."/>
            <person name="Ma J."/>
        </authorList>
    </citation>
    <scope>NUCLEOTIDE SEQUENCE [LARGE SCALE GENOMIC DNA]</scope>
    <source>
        <strain evidence="6">CCM 8749</strain>
    </source>
</reference>
<keyword evidence="2" id="KW-0238">DNA-binding</keyword>
<evidence type="ECO:0000313" key="5">
    <source>
        <dbReference type="EMBL" id="MFC5985893.1"/>
    </source>
</evidence>
<dbReference type="EMBL" id="JBHSQV010000033">
    <property type="protein sequence ID" value="MFC5985893.1"/>
    <property type="molecule type" value="Genomic_DNA"/>
</dbReference>
<dbReference type="InterPro" id="IPR021345">
    <property type="entry name" value="DUF2961"/>
</dbReference>
<dbReference type="PANTHER" id="PTHR43280">
    <property type="entry name" value="ARAC-FAMILY TRANSCRIPTIONAL REGULATOR"/>
    <property type="match status" value="1"/>
</dbReference>
<evidence type="ECO:0000313" key="6">
    <source>
        <dbReference type="Proteomes" id="UP001596250"/>
    </source>
</evidence>
<keyword evidence="6" id="KW-1185">Reference proteome</keyword>
<protein>
    <submittedName>
        <fullName evidence="5">DUF2961 domain-containing protein</fullName>
    </submittedName>
</protein>
<keyword evidence="1" id="KW-0805">Transcription regulation</keyword>
<evidence type="ECO:0000259" key="4">
    <source>
        <dbReference type="PROSITE" id="PS01124"/>
    </source>
</evidence>
<dbReference type="Gene3D" id="2.60.120.1390">
    <property type="match status" value="1"/>
</dbReference>
<keyword evidence="3" id="KW-0804">Transcription</keyword>
<comment type="caution">
    <text evidence="5">The sequence shown here is derived from an EMBL/GenBank/DDBJ whole genome shotgun (WGS) entry which is preliminary data.</text>
</comment>
<organism evidence="5 6">
    <name type="scientific">Marinicrinis lubricantis</name>
    <dbReference type="NCBI Taxonomy" id="2086470"/>
    <lineage>
        <taxon>Bacteria</taxon>
        <taxon>Bacillati</taxon>
        <taxon>Bacillota</taxon>
        <taxon>Bacilli</taxon>
        <taxon>Bacillales</taxon>
        <taxon>Paenibacillaceae</taxon>
    </lineage>
</organism>
<name>A0ABW1ILN3_9BACL</name>
<proteinExistence type="predicted"/>
<dbReference type="Gene3D" id="1.10.10.60">
    <property type="entry name" value="Homeodomain-like"/>
    <property type="match status" value="2"/>
</dbReference>
<sequence>MMDGTTSMLKLAQLKKGVTSHRISSTGLDDAQDYWRIPGGETITLATIEGVGIIKHIWMMTNESIHSMRGLVLRMYWDGEADPSVQCPLGDFFGKGPAKEAPLMSLPLQSTEFGMHCWFSMPFAEGATITITNDTAQEALLYFSIDYQKGVFNCDAMGRFHCSWNRKRVTAPKPIKIPNIKRKMKSFMIPAEPYPVLEAEGRGHFVGFVLHTDSTGSGGRSTGNEILCVDDERWPRNVSRAKTSAPNAVKSRLKKSFSLPYDAYKDEKGLDQDRYSYFRFHIEDPIYFQDSFRFCIEPAADMDEQGDWSSTAYWYQIDRKKSLPDVGRFQDRIRLSKSEIREELEQVIQENGSAQHQTVEQVKRYVQEHYAKKIHLQDVADAVSMSRTYISNLFKQQTGMTIWNYLVAVRMQHARDMLLRSSMKSYEVAMRVGYENSIHFSKLFREHFGLNPMEFKRKMGG</sequence>
<feature type="domain" description="HTH araC/xylS-type" evidence="4">
    <location>
        <begin position="360"/>
        <end position="458"/>
    </location>
</feature>
<evidence type="ECO:0000256" key="2">
    <source>
        <dbReference type="ARBA" id="ARBA00023125"/>
    </source>
</evidence>
<accession>A0ABW1ILN3</accession>
<evidence type="ECO:0000256" key="3">
    <source>
        <dbReference type="ARBA" id="ARBA00023163"/>
    </source>
</evidence>
<dbReference type="SUPFAM" id="SSF46689">
    <property type="entry name" value="Homeodomain-like"/>
    <property type="match status" value="2"/>
</dbReference>
<dbReference type="RefSeq" id="WP_379893177.1">
    <property type="nucleotide sequence ID" value="NZ_CBCSCT010000031.1"/>
</dbReference>
<dbReference type="Pfam" id="PF11175">
    <property type="entry name" value="DUF2961"/>
    <property type="match status" value="1"/>
</dbReference>
<dbReference type="Proteomes" id="UP001596250">
    <property type="component" value="Unassembled WGS sequence"/>
</dbReference>
<dbReference type="InterPro" id="IPR009057">
    <property type="entry name" value="Homeodomain-like_sf"/>
</dbReference>
<dbReference type="SMART" id="SM00342">
    <property type="entry name" value="HTH_ARAC"/>
    <property type="match status" value="1"/>
</dbReference>
<dbReference type="Pfam" id="PF12833">
    <property type="entry name" value="HTH_18"/>
    <property type="match status" value="1"/>
</dbReference>
<gene>
    <name evidence="5" type="ORF">ACFPXP_05540</name>
</gene>
<dbReference type="PROSITE" id="PS01124">
    <property type="entry name" value="HTH_ARAC_FAMILY_2"/>
    <property type="match status" value="1"/>
</dbReference>
<evidence type="ECO:0000256" key="1">
    <source>
        <dbReference type="ARBA" id="ARBA00023015"/>
    </source>
</evidence>